<feature type="transmembrane region" description="Helical" evidence="2">
    <location>
        <begin position="23"/>
        <end position="45"/>
    </location>
</feature>
<dbReference type="EnsemblProtists" id="PYU1_T000933">
    <property type="protein sequence ID" value="PYU1_T000933"/>
    <property type="gene ID" value="PYU1_G000933"/>
</dbReference>
<reference evidence="3" key="3">
    <citation type="submission" date="2015-02" db="UniProtKB">
        <authorList>
            <consortium name="EnsemblProtists"/>
        </authorList>
    </citation>
    <scope>IDENTIFICATION</scope>
    <source>
        <strain evidence="3">DAOM BR144</strain>
    </source>
</reference>
<name>K3W7J2_GLOUD</name>
<evidence type="ECO:0000313" key="4">
    <source>
        <dbReference type="Proteomes" id="UP000019132"/>
    </source>
</evidence>
<keyword evidence="2" id="KW-0472">Membrane</keyword>
<evidence type="ECO:0000313" key="3">
    <source>
        <dbReference type="EnsemblProtists" id="PYU1_T000933"/>
    </source>
</evidence>
<sequence length="215" mass="22689">MAEENPREFDVAIEKAKASVKTMLVGASMAGAGGAVLGAALAALRNESIKFYSASMGANFFLLSSTYIALEEVIADKTGKKDLKTGAGAGLLTGGFYAGIVGGRVRGLQGAAAGAAVGAAVIFGREQFQRWRLSKAIERYEEKYGTAPAVYYPNTNILVETKGPVRELEFPSLLPKSIKITDDEIERRIQARVEELRQEAADAKSAPPSSAVASA</sequence>
<feature type="region of interest" description="Disordered" evidence="1">
    <location>
        <begin position="196"/>
        <end position="215"/>
    </location>
</feature>
<proteinExistence type="predicted"/>
<protein>
    <recommendedName>
        <fullName evidence="5">Mitochondrial import inner membrane translocase subunit TIM22</fullName>
    </recommendedName>
</protein>
<keyword evidence="2" id="KW-1133">Transmembrane helix</keyword>
<feature type="transmembrane region" description="Helical" evidence="2">
    <location>
        <begin position="82"/>
        <end position="101"/>
    </location>
</feature>
<feature type="transmembrane region" description="Helical" evidence="2">
    <location>
        <begin position="51"/>
        <end position="70"/>
    </location>
</feature>
<dbReference type="VEuPathDB" id="FungiDB:PYU1_G000933"/>
<keyword evidence="2" id="KW-0812">Transmembrane</keyword>
<accession>K3W7J2</accession>
<organism evidence="3 4">
    <name type="scientific">Globisporangium ultimum (strain ATCC 200006 / CBS 805.95 / DAOM BR144)</name>
    <name type="common">Pythium ultimum</name>
    <dbReference type="NCBI Taxonomy" id="431595"/>
    <lineage>
        <taxon>Eukaryota</taxon>
        <taxon>Sar</taxon>
        <taxon>Stramenopiles</taxon>
        <taxon>Oomycota</taxon>
        <taxon>Peronosporomycetes</taxon>
        <taxon>Pythiales</taxon>
        <taxon>Pythiaceae</taxon>
        <taxon>Globisporangium</taxon>
    </lineage>
</organism>
<keyword evidence="4" id="KW-1185">Reference proteome</keyword>
<reference evidence="4" key="1">
    <citation type="journal article" date="2010" name="Genome Biol.">
        <title>Genome sequence of the necrotrophic plant pathogen Pythium ultimum reveals original pathogenicity mechanisms and effector repertoire.</title>
        <authorList>
            <person name="Levesque C.A."/>
            <person name="Brouwer H."/>
            <person name="Cano L."/>
            <person name="Hamilton J.P."/>
            <person name="Holt C."/>
            <person name="Huitema E."/>
            <person name="Raffaele S."/>
            <person name="Robideau G.P."/>
            <person name="Thines M."/>
            <person name="Win J."/>
            <person name="Zerillo M.M."/>
            <person name="Beakes G.W."/>
            <person name="Boore J.L."/>
            <person name="Busam D."/>
            <person name="Dumas B."/>
            <person name="Ferriera S."/>
            <person name="Fuerstenberg S.I."/>
            <person name="Gachon C.M."/>
            <person name="Gaulin E."/>
            <person name="Govers F."/>
            <person name="Grenville-Briggs L."/>
            <person name="Horner N."/>
            <person name="Hostetler J."/>
            <person name="Jiang R.H."/>
            <person name="Johnson J."/>
            <person name="Krajaejun T."/>
            <person name="Lin H."/>
            <person name="Meijer H.J."/>
            <person name="Moore B."/>
            <person name="Morris P."/>
            <person name="Phuntmart V."/>
            <person name="Puiu D."/>
            <person name="Shetty J."/>
            <person name="Stajich J.E."/>
            <person name="Tripathy S."/>
            <person name="Wawra S."/>
            <person name="van West P."/>
            <person name="Whitty B.R."/>
            <person name="Coutinho P.M."/>
            <person name="Henrissat B."/>
            <person name="Martin F."/>
            <person name="Thomas P.D."/>
            <person name="Tyler B.M."/>
            <person name="De Vries R.P."/>
            <person name="Kamoun S."/>
            <person name="Yandell M."/>
            <person name="Tisserat N."/>
            <person name="Buell C.R."/>
        </authorList>
    </citation>
    <scope>NUCLEOTIDE SEQUENCE</scope>
    <source>
        <strain evidence="4">DAOM:BR144</strain>
    </source>
</reference>
<dbReference type="InParanoid" id="K3W7J2"/>
<dbReference type="OMA" id="GIDAHET"/>
<dbReference type="EMBL" id="GL376620">
    <property type="status" value="NOT_ANNOTATED_CDS"/>
    <property type="molecule type" value="Genomic_DNA"/>
</dbReference>
<evidence type="ECO:0008006" key="5">
    <source>
        <dbReference type="Google" id="ProtNLM"/>
    </source>
</evidence>
<evidence type="ECO:0000256" key="2">
    <source>
        <dbReference type="SAM" id="Phobius"/>
    </source>
</evidence>
<dbReference type="eggNOG" id="ENOG502S0SH">
    <property type="taxonomic scope" value="Eukaryota"/>
</dbReference>
<feature type="compositionally biased region" description="Low complexity" evidence="1">
    <location>
        <begin position="203"/>
        <end position="215"/>
    </location>
</feature>
<reference evidence="4" key="2">
    <citation type="submission" date="2010-04" db="EMBL/GenBank/DDBJ databases">
        <authorList>
            <person name="Buell R."/>
            <person name="Hamilton J."/>
            <person name="Hostetler J."/>
        </authorList>
    </citation>
    <scope>NUCLEOTIDE SEQUENCE [LARGE SCALE GENOMIC DNA]</scope>
    <source>
        <strain evidence="4">DAOM:BR144</strain>
    </source>
</reference>
<dbReference type="Proteomes" id="UP000019132">
    <property type="component" value="Unassembled WGS sequence"/>
</dbReference>
<dbReference type="AlphaFoldDB" id="K3W7J2"/>
<dbReference type="HOGENOM" id="CLU_1357019_0_0_1"/>
<evidence type="ECO:0000256" key="1">
    <source>
        <dbReference type="SAM" id="MobiDB-lite"/>
    </source>
</evidence>